<evidence type="ECO:0000256" key="3">
    <source>
        <dbReference type="ARBA" id="ARBA00022989"/>
    </source>
</evidence>
<feature type="transmembrane region" description="Helical" evidence="5">
    <location>
        <begin position="106"/>
        <end position="126"/>
    </location>
</feature>
<feature type="transmembrane region" description="Helical" evidence="5">
    <location>
        <begin position="250"/>
        <end position="270"/>
    </location>
</feature>
<sequence length="408" mass="43325">MYHGDVAGYVELFRWKSVTKVVVVQLFARFPIVIFPIALLLFVQKVGHSIFSAGIVLAVFSLAQAVFSPVIARFTTIWPHGNVLITCACIFSGIAISVSVLKVPFWLMTIMFALCGVVMPPTQSIMRTLYRHLVPLRLRSALFSVDTLLQELIWVVGPIFVTSVAVSLSPEVSMIFLGVVLLFSSIWLAFCKEIKNLKIPPARNVFGKVLKKPVVSAITVVSILFMGSCTAIELAVVATFRGGEGGHTSVAHLTGVVIAIWSLGSMLGGLAFGHKPIGRWSIPLRMLPFFVGVVVASLSNNVFWIAIWLFVCGLGLAPVVSASYSYVASVTNSAESPEAFGWIASGQLLGGSAFSALAGGIIDSNGAAWGFILSGAGAVAAALLAVAVNKLLPALPDRAPTAPIDLIL</sequence>
<feature type="domain" description="Major facilitator superfamily (MFS) profile" evidence="6">
    <location>
        <begin position="214"/>
        <end position="408"/>
    </location>
</feature>
<feature type="transmembrane region" description="Helical" evidence="5">
    <location>
        <begin position="21"/>
        <end position="43"/>
    </location>
</feature>
<gene>
    <name evidence="7" type="ordered locus">TWT_684</name>
</gene>
<evidence type="ECO:0000256" key="4">
    <source>
        <dbReference type="ARBA" id="ARBA00023136"/>
    </source>
</evidence>
<dbReference type="InterPro" id="IPR036259">
    <property type="entry name" value="MFS_trans_sf"/>
</dbReference>
<dbReference type="OrthoDB" id="4686510at2"/>
<dbReference type="Proteomes" id="UP000002200">
    <property type="component" value="Chromosome"/>
</dbReference>
<dbReference type="SUPFAM" id="SSF103473">
    <property type="entry name" value="MFS general substrate transporter"/>
    <property type="match status" value="1"/>
</dbReference>
<evidence type="ECO:0000256" key="5">
    <source>
        <dbReference type="SAM" id="Phobius"/>
    </source>
</evidence>
<dbReference type="GO" id="GO:0022857">
    <property type="term" value="F:transmembrane transporter activity"/>
    <property type="evidence" value="ECO:0007669"/>
    <property type="project" value="InterPro"/>
</dbReference>
<feature type="transmembrane region" description="Helical" evidence="5">
    <location>
        <begin position="339"/>
        <end position="362"/>
    </location>
</feature>
<proteinExistence type="predicted"/>
<dbReference type="HOGENOM" id="CLU_033532_3_1_11"/>
<evidence type="ECO:0000256" key="2">
    <source>
        <dbReference type="ARBA" id="ARBA00022692"/>
    </source>
</evidence>
<keyword evidence="2 5" id="KW-0812">Transmembrane</keyword>
<feature type="transmembrane region" description="Helical" evidence="5">
    <location>
        <begin position="368"/>
        <end position="388"/>
    </location>
</feature>
<feature type="transmembrane region" description="Helical" evidence="5">
    <location>
        <begin position="174"/>
        <end position="194"/>
    </location>
</feature>
<dbReference type="Gene3D" id="1.20.1250.20">
    <property type="entry name" value="MFS general substrate transporter like domains"/>
    <property type="match status" value="2"/>
</dbReference>
<feature type="transmembrane region" description="Helical" evidence="5">
    <location>
        <begin position="49"/>
        <end position="71"/>
    </location>
</feature>
<protein>
    <submittedName>
        <fullName evidence="7">Putative efflux protein</fullName>
    </submittedName>
</protein>
<keyword evidence="3 5" id="KW-1133">Transmembrane helix</keyword>
<dbReference type="PANTHER" id="PTHR23542:SF1">
    <property type="entry name" value="MAJOR FACILITATOR SUPERFAMILY (MFS) PROFILE DOMAIN-CONTAINING PROTEIN"/>
    <property type="match status" value="1"/>
</dbReference>
<feature type="transmembrane region" description="Helical" evidence="5">
    <location>
        <begin position="305"/>
        <end position="327"/>
    </location>
</feature>
<keyword evidence="4 5" id="KW-0472">Membrane</keyword>
<comment type="subcellular location">
    <subcellularLocation>
        <location evidence="1">Cell membrane</location>
        <topology evidence="1">Multi-pass membrane protein</topology>
    </subcellularLocation>
</comment>
<dbReference type="Pfam" id="PF07690">
    <property type="entry name" value="MFS_1"/>
    <property type="match status" value="1"/>
</dbReference>
<dbReference type="GO" id="GO:0005886">
    <property type="term" value="C:plasma membrane"/>
    <property type="evidence" value="ECO:0007669"/>
    <property type="project" value="UniProtKB-SubCell"/>
</dbReference>
<dbReference type="PROSITE" id="PS50850">
    <property type="entry name" value="MFS"/>
    <property type="match status" value="1"/>
</dbReference>
<dbReference type="EMBL" id="AE014184">
    <property type="protein sequence ID" value="AAO44781.1"/>
    <property type="molecule type" value="Genomic_DNA"/>
</dbReference>
<dbReference type="PANTHER" id="PTHR23542">
    <property type="match status" value="1"/>
</dbReference>
<dbReference type="KEGG" id="twh:TWT_684"/>
<dbReference type="InterPro" id="IPR020846">
    <property type="entry name" value="MFS_dom"/>
</dbReference>
<evidence type="ECO:0000259" key="6">
    <source>
        <dbReference type="PROSITE" id="PS50850"/>
    </source>
</evidence>
<feature type="transmembrane region" description="Helical" evidence="5">
    <location>
        <begin position="83"/>
        <end position="100"/>
    </location>
</feature>
<keyword evidence="8" id="KW-1185">Reference proteome</keyword>
<evidence type="ECO:0000313" key="8">
    <source>
        <dbReference type="Proteomes" id="UP000002200"/>
    </source>
</evidence>
<name>Q83MR3_TROWT</name>
<feature type="transmembrane region" description="Helical" evidence="5">
    <location>
        <begin position="282"/>
        <end position="299"/>
    </location>
</feature>
<dbReference type="eggNOG" id="COG2814">
    <property type="taxonomic scope" value="Bacteria"/>
</dbReference>
<evidence type="ECO:0000313" key="7">
    <source>
        <dbReference type="EMBL" id="AAO44781.1"/>
    </source>
</evidence>
<dbReference type="STRING" id="203267.TWT_684"/>
<organism evidence="7 8">
    <name type="scientific">Tropheryma whipplei (strain Twist)</name>
    <name type="common">Whipple's bacillus</name>
    <dbReference type="NCBI Taxonomy" id="203267"/>
    <lineage>
        <taxon>Bacteria</taxon>
        <taxon>Bacillati</taxon>
        <taxon>Actinomycetota</taxon>
        <taxon>Actinomycetes</taxon>
        <taxon>Micrococcales</taxon>
        <taxon>Tropherymataceae</taxon>
        <taxon>Tropheryma</taxon>
    </lineage>
</organism>
<feature type="transmembrane region" description="Helical" evidence="5">
    <location>
        <begin position="214"/>
        <end position="238"/>
    </location>
</feature>
<dbReference type="InterPro" id="IPR011701">
    <property type="entry name" value="MFS"/>
</dbReference>
<reference evidence="7 8" key="1">
    <citation type="journal article" date="2003" name="Genome Res.">
        <title>Tropheryma whipplei twist: a human pathogenic Actinobacteria with a reduced genome.</title>
        <authorList>
            <person name="Raoult D."/>
            <person name="Ogata H."/>
            <person name="Audic S."/>
            <person name="Robert C."/>
            <person name="Suhre K."/>
            <person name="Drancourt M."/>
            <person name="Claverie J.-M."/>
        </authorList>
    </citation>
    <scope>NUCLEOTIDE SEQUENCE [LARGE SCALE GENOMIC DNA]</scope>
    <source>
        <strain evidence="7 8">Twist</strain>
    </source>
</reference>
<accession>Q83MR3</accession>
<feature type="transmembrane region" description="Helical" evidence="5">
    <location>
        <begin position="147"/>
        <end position="168"/>
    </location>
</feature>
<evidence type="ECO:0000256" key="1">
    <source>
        <dbReference type="ARBA" id="ARBA00004651"/>
    </source>
</evidence>
<dbReference type="AlphaFoldDB" id="Q83MR3"/>